<protein>
    <submittedName>
        <fullName evidence="8">Na+/H+ antiporter NhaA</fullName>
    </submittedName>
</protein>
<keyword evidence="4 7" id="KW-1133">Transmembrane helix</keyword>
<keyword evidence="6" id="KW-0739">Sodium transport</keyword>
<dbReference type="Gene3D" id="1.20.1530.10">
    <property type="entry name" value="Na+/H+ antiporter like domain"/>
    <property type="match status" value="1"/>
</dbReference>
<keyword evidence="2" id="KW-1003">Cell membrane</keyword>
<dbReference type="GO" id="GO:0015385">
    <property type="term" value="F:sodium:proton antiporter activity"/>
    <property type="evidence" value="ECO:0007669"/>
    <property type="project" value="TreeGrafter"/>
</dbReference>
<dbReference type="GO" id="GO:0005886">
    <property type="term" value="C:plasma membrane"/>
    <property type="evidence" value="ECO:0007669"/>
    <property type="project" value="UniProtKB-SubCell"/>
</dbReference>
<dbReference type="InterPro" id="IPR023171">
    <property type="entry name" value="Na/H_antiporter_dom_sf"/>
</dbReference>
<feature type="transmembrane region" description="Helical" evidence="7">
    <location>
        <begin position="60"/>
        <end position="89"/>
    </location>
</feature>
<dbReference type="PANTHER" id="PTHR30341:SF0">
    <property type="entry name" value="NA(+)_H(+) ANTIPORTER NHAA"/>
    <property type="match status" value="1"/>
</dbReference>
<evidence type="ECO:0000256" key="6">
    <source>
        <dbReference type="ARBA" id="ARBA00023201"/>
    </source>
</evidence>
<dbReference type="EMBL" id="DROM01000089">
    <property type="protein sequence ID" value="HHH12877.1"/>
    <property type="molecule type" value="Genomic_DNA"/>
</dbReference>
<evidence type="ECO:0000256" key="4">
    <source>
        <dbReference type="ARBA" id="ARBA00022989"/>
    </source>
</evidence>
<evidence type="ECO:0000256" key="7">
    <source>
        <dbReference type="SAM" id="Phobius"/>
    </source>
</evidence>
<keyword evidence="3 7" id="KW-0812">Transmembrane</keyword>
<keyword evidence="6" id="KW-0406">Ion transport</keyword>
<reference evidence="8" key="1">
    <citation type="journal article" date="2020" name="mSystems">
        <title>Genome- and Community-Level Interaction Insights into Carbon Utilization and Element Cycling Functions of Hydrothermarchaeota in Hydrothermal Sediment.</title>
        <authorList>
            <person name="Zhou Z."/>
            <person name="Liu Y."/>
            <person name="Xu W."/>
            <person name="Pan J."/>
            <person name="Luo Z.H."/>
            <person name="Li M."/>
        </authorList>
    </citation>
    <scope>NUCLEOTIDE SEQUENCE [LARGE SCALE GENOMIC DNA]</scope>
    <source>
        <strain evidence="8">HyVt-535</strain>
    </source>
</reference>
<comment type="caution">
    <text evidence="8">The sequence shown here is derived from an EMBL/GenBank/DDBJ whole genome shotgun (WGS) entry which is preliminary data.</text>
</comment>
<evidence type="ECO:0000313" key="8">
    <source>
        <dbReference type="EMBL" id="HHH12877.1"/>
    </source>
</evidence>
<feature type="transmembrane region" description="Helical" evidence="7">
    <location>
        <begin position="6"/>
        <end position="26"/>
    </location>
</feature>
<proteinExistence type="predicted"/>
<dbReference type="InterPro" id="IPR004670">
    <property type="entry name" value="NhaA"/>
</dbReference>
<sequence>PAGLLTLLVALAIVDDLGAVVVIALFYTSELDLGALAAAGGILGLLVALNLGGIRRLLPYMLLGVLLWLALLKSGVHATLAGVILAFTIPMKPKLDTQRFLQRARRLLDEIAQVQAKESCIVLNDHMRSRVTALADGVRLAQAPAQTLEHSLHLPSAYLVIPIFALANAGIPLELSAPGNLLADPVALGVVFGLLGGKLLGITGFVWFTVKLGWSRLPTGVGFSHVIGMALLGGIGFTMSIFIAELAFGGSPDDLLMAKTGILLASLLAGMGGYLWLRFIAPAREEPAPDPS</sequence>
<keyword evidence="6" id="KW-0813">Transport</keyword>
<dbReference type="Pfam" id="PF06965">
    <property type="entry name" value="Na_H_antiport_1"/>
    <property type="match status" value="1"/>
</dbReference>
<feature type="transmembrane region" description="Helical" evidence="7">
    <location>
        <begin position="222"/>
        <end position="244"/>
    </location>
</feature>
<feature type="non-terminal residue" evidence="8">
    <location>
        <position position="1"/>
    </location>
</feature>
<feature type="transmembrane region" description="Helical" evidence="7">
    <location>
        <begin position="256"/>
        <end position="277"/>
    </location>
</feature>
<dbReference type="GO" id="GO:0006885">
    <property type="term" value="P:regulation of pH"/>
    <property type="evidence" value="ECO:0007669"/>
    <property type="project" value="InterPro"/>
</dbReference>
<accession>A0A7C5IYE9</accession>
<keyword evidence="5 7" id="KW-0472">Membrane</keyword>
<dbReference type="PANTHER" id="PTHR30341">
    <property type="entry name" value="SODIUM ION/PROTON ANTIPORTER NHAA-RELATED"/>
    <property type="match status" value="1"/>
</dbReference>
<evidence type="ECO:0000256" key="3">
    <source>
        <dbReference type="ARBA" id="ARBA00022692"/>
    </source>
</evidence>
<comment type="subcellular location">
    <subcellularLocation>
        <location evidence="1">Cell inner membrane</location>
        <topology evidence="1">Multi-pass membrane protein</topology>
    </subcellularLocation>
</comment>
<dbReference type="AlphaFoldDB" id="A0A7C5IYE9"/>
<feature type="transmembrane region" description="Helical" evidence="7">
    <location>
        <begin position="157"/>
        <end position="175"/>
    </location>
</feature>
<organism evidence="8">
    <name type="scientific">Thiolapillus brandeum</name>
    <dbReference type="NCBI Taxonomy" id="1076588"/>
    <lineage>
        <taxon>Bacteria</taxon>
        <taxon>Pseudomonadati</taxon>
        <taxon>Pseudomonadota</taxon>
        <taxon>Gammaproteobacteria</taxon>
        <taxon>Chromatiales</taxon>
        <taxon>Sedimenticolaceae</taxon>
        <taxon>Thiolapillus</taxon>
    </lineage>
</organism>
<evidence type="ECO:0000256" key="1">
    <source>
        <dbReference type="ARBA" id="ARBA00004429"/>
    </source>
</evidence>
<name>A0A7C5IYE9_9GAMM</name>
<feature type="transmembrane region" description="Helical" evidence="7">
    <location>
        <begin position="33"/>
        <end position="54"/>
    </location>
</feature>
<feature type="transmembrane region" description="Helical" evidence="7">
    <location>
        <begin position="187"/>
        <end position="210"/>
    </location>
</feature>
<evidence type="ECO:0000256" key="5">
    <source>
        <dbReference type="ARBA" id="ARBA00023136"/>
    </source>
</evidence>
<evidence type="ECO:0000256" key="2">
    <source>
        <dbReference type="ARBA" id="ARBA00022475"/>
    </source>
</evidence>
<gene>
    <name evidence="8" type="ORF">ENJ98_01440</name>
</gene>
<dbReference type="Proteomes" id="UP000886100">
    <property type="component" value="Unassembled WGS sequence"/>
</dbReference>
<keyword evidence="6" id="KW-0915">Sodium</keyword>